<gene>
    <name evidence="2" type="ORF">LSTR_LSTR009252</name>
</gene>
<feature type="compositionally biased region" description="Acidic residues" evidence="1">
    <location>
        <begin position="138"/>
        <end position="157"/>
    </location>
</feature>
<proteinExistence type="predicted"/>
<evidence type="ECO:0000313" key="2">
    <source>
        <dbReference type="EMBL" id="RZF43655.1"/>
    </source>
</evidence>
<dbReference type="STRING" id="195883.A0A482XCG0"/>
<dbReference type="AlphaFoldDB" id="A0A482XCG0"/>
<organism evidence="2 3">
    <name type="scientific">Laodelphax striatellus</name>
    <name type="common">Small brown planthopper</name>
    <name type="synonym">Delphax striatella</name>
    <dbReference type="NCBI Taxonomy" id="195883"/>
    <lineage>
        <taxon>Eukaryota</taxon>
        <taxon>Metazoa</taxon>
        <taxon>Ecdysozoa</taxon>
        <taxon>Arthropoda</taxon>
        <taxon>Hexapoda</taxon>
        <taxon>Insecta</taxon>
        <taxon>Pterygota</taxon>
        <taxon>Neoptera</taxon>
        <taxon>Paraneoptera</taxon>
        <taxon>Hemiptera</taxon>
        <taxon>Auchenorrhyncha</taxon>
        <taxon>Fulgoroidea</taxon>
        <taxon>Delphacidae</taxon>
        <taxon>Criomorphinae</taxon>
        <taxon>Laodelphax</taxon>
    </lineage>
</organism>
<dbReference type="InterPro" id="IPR019351">
    <property type="entry name" value="DUF2039"/>
</dbReference>
<dbReference type="PANTHER" id="PTHR22876">
    <property type="entry name" value="ZGC:101016"/>
    <property type="match status" value="1"/>
</dbReference>
<dbReference type="EMBL" id="QKKF02012532">
    <property type="protein sequence ID" value="RZF43655.1"/>
    <property type="molecule type" value="Genomic_DNA"/>
</dbReference>
<dbReference type="FunCoup" id="A0A482XCG0">
    <property type="interactions" value="572"/>
</dbReference>
<comment type="caution">
    <text evidence="2">The sequence shown here is derived from an EMBL/GenBank/DDBJ whole genome shotgun (WGS) entry which is preliminary data.</text>
</comment>
<protein>
    <submittedName>
        <fullName evidence="2">Uncharacterized protein</fullName>
    </submittedName>
</protein>
<keyword evidence="3" id="KW-1185">Reference proteome</keyword>
<dbReference type="PANTHER" id="PTHR22876:SF5">
    <property type="entry name" value="CHROMOSOME 9 OPEN READING FRAME 85"/>
    <property type="match status" value="1"/>
</dbReference>
<dbReference type="Pfam" id="PF10217">
    <property type="entry name" value="DUF2039"/>
    <property type="match status" value="1"/>
</dbReference>
<dbReference type="InParanoid" id="A0A482XCG0"/>
<accession>A0A482XCG0</accession>
<dbReference type="Proteomes" id="UP000291343">
    <property type="component" value="Unassembled WGS sequence"/>
</dbReference>
<evidence type="ECO:0000313" key="3">
    <source>
        <dbReference type="Proteomes" id="UP000291343"/>
    </source>
</evidence>
<sequence>MSLQKGNTNRTRPPKYQNKRAFKNNLHDTSHITKSINSLQITDVCDKCKGVIEWKIKYKKYKPLKNPAVCCKCSNKSVKHAYHTMCDSCSRKLSVCPKCGVHMERSCAEGVSGDSEEKDNIQKRVKSKPSDELYLESGSDEDEDSDDCFDDSDCESD</sequence>
<reference evidence="2 3" key="1">
    <citation type="journal article" date="2017" name="Gigascience">
        <title>Genome sequence of the small brown planthopper, Laodelphax striatellus.</title>
        <authorList>
            <person name="Zhu J."/>
            <person name="Jiang F."/>
            <person name="Wang X."/>
            <person name="Yang P."/>
            <person name="Bao Y."/>
            <person name="Zhao W."/>
            <person name="Wang W."/>
            <person name="Lu H."/>
            <person name="Wang Q."/>
            <person name="Cui N."/>
            <person name="Li J."/>
            <person name="Chen X."/>
            <person name="Luo L."/>
            <person name="Yu J."/>
            <person name="Kang L."/>
            <person name="Cui F."/>
        </authorList>
    </citation>
    <scope>NUCLEOTIDE SEQUENCE [LARGE SCALE GENOMIC DNA]</scope>
    <source>
        <strain evidence="2">Lst14</strain>
    </source>
</reference>
<name>A0A482XCG0_LAOST</name>
<dbReference type="OrthoDB" id="250548at2759"/>
<feature type="region of interest" description="Disordered" evidence="1">
    <location>
        <begin position="109"/>
        <end position="157"/>
    </location>
</feature>
<evidence type="ECO:0000256" key="1">
    <source>
        <dbReference type="SAM" id="MobiDB-lite"/>
    </source>
</evidence>